<dbReference type="EMBL" id="JARJCM010000034">
    <property type="protein sequence ID" value="KAJ7037969.1"/>
    <property type="molecule type" value="Genomic_DNA"/>
</dbReference>
<feature type="transmembrane region" description="Helical" evidence="1">
    <location>
        <begin position="82"/>
        <end position="102"/>
    </location>
</feature>
<feature type="transmembrane region" description="Helical" evidence="1">
    <location>
        <begin position="46"/>
        <end position="70"/>
    </location>
</feature>
<feature type="transmembrane region" description="Helical" evidence="1">
    <location>
        <begin position="108"/>
        <end position="131"/>
    </location>
</feature>
<feature type="transmembrane region" description="Helical" evidence="1">
    <location>
        <begin position="138"/>
        <end position="158"/>
    </location>
</feature>
<dbReference type="AlphaFoldDB" id="A0AAD6T1H1"/>
<organism evidence="2 3">
    <name type="scientific">Mycena alexandri</name>
    <dbReference type="NCBI Taxonomy" id="1745969"/>
    <lineage>
        <taxon>Eukaryota</taxon>
        <taxon>Fungi</taxon>
        <taxon>Dikarya</taxon>
        <taxon>Basidiomycota</taxon>
        <taxon>Agaricomycotina</taxon>
        <taxon>Agaricomycetes</taxon>
        <taxon>Agaricomycetidae</taxon>
        <taxon>Agaricales</taxon>
        <taxon>Marasmiineae</taxon>
        <taxon>Mycenaceae</taxon>
        <taxon>Mycena</taxon>
    </lineage>
</organism>
<evidence type="ECO:0000313" key="2">
    <source>
        <dbReference type="EMBL" id="KAJ7037969.1"/>
    </source>
</evidence>
<keyword evidence="1" id="KW-0472">Membrane</keyword>
<dbReference type="Proteomes" id="UP001218188">
    <property type="component" value="Unassembled WGS sequence"/>
</dbReference>
<sequence>MSTLLPSNSSQALCEGILAENGLLSGHLFRRVLTDPNMRSSFNPDVLGFGVRLVSILITNICAGILMIFGSREEKRTAIQNTAIQNIIMLLGTLISLSRGQLSFYDGLFALLVVHSPLLVYSAFYGFYTYYSRGGEKAALVSSLLIVLLSLSLDWVVYKARELGATCDSLTLKHYLL</sequence>
<reference evidence="2" key="1">
    <citation type="submission" date="2023-03" db="EMBL/GenBank/DDBJ databases">
        <title>Massive genome expansion in bonnet fungi (Mycena s.s.) driven by repeated elements and novel gene families across ecological guilds.</title>
        <authorList>
            <consortium name="Lawrence Berkeley National Laboratory"/>
            <person name="Harder C.B."/>
            <person name="Miyauchi S."/>
            <person name="Viragh M."/>
            <person name="Kuo A."/>
            <person name="Thoen E."/>
            <person name="Andreopoulos B."/>
            <person name="Lu D."/>
            <person name="Skrede I."/>
            <person name="Drula E."/>
            <person name="Henrissat B."/>
            <person name="Morin E."/>
            <person name="Kohler A."/>
            <person name="Barry K."/>
            <person name="LaButti K."/>
            <person name="Morin E."/>
            <person name="Salamov A."/>
            <person name="Lipzen A."/>
            <person name="Mereny Z."/>
            <person name="Hegedus B."/>
            <person name="Baldrian P."/>
            <person name="Stursova M."/>
            <person name="Weitz H."/>
            <person name="Taylor A."/>
            <person name="Grigoriev I.V."/>
            <person name="Nagy L.G."/>
            <person name="Martin F."/>
            <person name="Kauserud H."/>
        </authorList>
    </citation>
    <scope>NUCLEOTIDE SEQUENCE</scope>
    <source>
        <strain evidence="2">CBHHK200</strain>
    </source>
</reference>
<keyword evidence="1" id="KW-0812">Transmembrane</keyword>
<evidence type="ECO:0000256" key="1">
    <source>
        <dbReference type="SAM" id="Phobius"/>
    </source>
</evidence>
<protein>
    <submittedName>
        <fullName evidence="2">Uncharacterized protein</fullName>
    </submittedName>
</protein>
<accession>A0AAD6T1H1</accession>
<gene>
    <name evidence="2" type="ORF">C8F04DRAFT_1256479</name>
</gene>
<proteinExistence type="predicted"/>
<evidence type="ECO:0000313" key="3">
    <source>
        <dbReference type="Proteomes" id="UP001218188"/>
    </source>
</evidence>
<comment type="caution">
    <text evidence="2">The sequence shown here is derived from an EMBL/GenBank/DDBJ whole genome shotgun (WGS) entry which is preliminary data.</text>
</comment>
<keyword evidence="1" id="KW-1133">Transmembrane helix</keyword>
<name>A0AAD6T1H1_9AGAR</name>
<keyword evidence="3" id="KW-1185">Reference proteome</keyword>